<evidence type="ECO:0000313" key="2">
    <source>
        <dbReference type="EMBL" id="KAF6026257.1"/>
    </source>
</evidence>
<protein>
    <submittedName>
        <fullName evidence="2">Uncharacterized protein</fullName>
    </submittedName>
</protein>
<reference evidence="2" key="1">
    <citation type="submission" date="2020-06" db="EMBL/GenBank/DDBJ databases">
        <title>Draft genome of Bugula neritina, a colonial animal packing powerful symbionts and potential medicines.</title>
        <authorList>
            <person name="Rayko M."/>
        </authorList>
    </citation>
    <scope>NUCLEOTIDE SEQUENCE [LARGE SCALE GENOMIC DNA]</scope>
    <source>
        <strain evidence="2">Kwan_BN1</strain>
    </source>
</reference>
<name>A0A7J7JJM7_BUGNE</name>
<feature type="compositionally biased region" description="Basic and acidic residues" evidence="1">
    <location>
        <begin position="140"/>
        <end position="160"/>
    </location>
</feature>
<evidence type="ECO:0000256" key="1">
    <source>
        <dbReference type="SAM" id="MobiDB-lite"/>
    </source>
</evidence>
<dbReference type="EMBL" id="VXIV02002314">
    <property type="protein sequence ID" value="KAF6026257.1"/>
    <property type="molecule type" value="Genomic_DNA"/>
</dbReference>
<dbReference type="Proteomes" id="UP000593567">
    <property type="component" value="Unassembled WGS sequence"/>
</dbReference>
<comment type="caution">
    <text evidence="2">The sequence shown here is derived from an EMBL/GenBank/DDBJ whole genome shotgun (WGS) entry which is preliminary data.</text>
</comment>
<feature type="region of interest" description="Disordered" evidence="1">
    <location>
        <begin position="140"/>
        <end position="181"/>
    </location>
</feature>
<evidence type="ECO:0000313" key="3">
    <source>
        <dbReference type="Proteomes" id="UP000593567"/>
    </source>
</evidence>
<sequence>MMNTPCPTPPEGHEVVDGGFQLFVTDPNGVEVIVAKTGKAIFYAFQTNLVYSWMRIHVREADDNCGVMEPPPEWIILRYQSKGLAKWTTDAIMFELEFIGENYFGAGRSLGMSAPVLSETEITNRLLNYVTFNSTGPEAMFDHSPIDSASDKEGKRDHNQQEIASPSKETDRGTEVNLPRVSKKGMFLNAVKDEKVSQETSKEL</sequence>
<proteinExistence type="predicted"/>
<dbReference type="AlphaFoldDB" id="A0A7J7JJM7"/>
<gene>
    <name evidence="2" type="ORF">EB796_015443</name>
</gene>
<organism evidence="2 3">
    <name type="scientific">Bugula neritina</name>
    <name type="common">Brown bryozoan</name>
    <name type="synonym">Sertularia neritina</name>
    <dbReference type="NCBI Taxonomy" id="10212"/>
    <lineage>
        <taxon>Eukaryota</taxon>
        <taxon>Metazoa</taxon>
        <taxon>Spiralia</taxon>
        <taxon>Lophotrochozoa</taxon>
        <taxon>Bryozoa</taxon>
        <taxon>Gymnolaemata</taxon>
        <taxon>Cheilostomatida</taxon>
        <taxon>Flustrina</taxon>
        <taxon>Buguloidea</taxon>
        <taxon>Bugulidae</taxon>
        <taxon>Bugula</taxon>
    </lineage>
</organism>
<accession>A0A7J7JJM7</accession>
<keyword evidence="3" id="KW-1185">Reference proteome</keyword>